<comment type="caution">
    <text evidence="2">The sequence shown here is derived from an EMBL/GenBank/DDBJ whole genome shotgun (WGS) entry which is preliminary data.</text>
</comment>
<evidence type="ECO:0000313" key="3">
    <source>
        <dbReference type="Proteomes" id="UP000789595"/>
    </source>
</evidence>
<organism evidence="2 3">
    <name type="scientific">Pelagomonas calceolata</name>
    <dbReference type="NCBI Taxonomy" id="35677"/>
    <lineage>
        <taxon>Eukaryota</taxon>
        <taxon>Sar</taxon>
        <taxon>Stramenopiles</taxon>
        <taxon>Ochrophyta</taxon>
        <taxon>Pelagophyceae</taxon>
        <taxon>Pelagomonadales</taxon>
        <taxon>Pelagomonadaceae</taxon>
        <taxon>Pelagomonas</taxon>
    </lineage>
</organism>
<dbReference type="Proteomes" id="UP000789595">
    <property type="component" value="Unassembled WGS sequence"/>
</dbReference>
<feature type="transmembrane region" description="Helical" evidence="1">
    <location>
        <begin position="126"/>
        <end position="145"/>
    </location>
</feature>
<dbReference type="EMBL" id="CAKKNE010000006">
    <property type="protein sequence ID" value="CAH0380159.1"/>
    <property type="molecule type" value="Genomic_DNA"/>
</dbReference>
<feature type="transmembrane region" description="Helical" evidence="1">
    <location>
        <begin position="15"/>
        <end position="36"/>
    </location>
</feature>
<proteinExistence type="predicted"/>
<dbReference type="PANTHER" id="PTHR33802:SF1">
    <property type="entry name" value="XK-RELATED PROTEIN"/>
    <property type="match status" value="1"/>
</dbReference>
<feature type="transmembrane region" description="Helical" evidence="1">
    <location>
        <begin position="56"/>
        <end position="77"/>
    </location>
</feature>
<protein>
    <submittedName>
        <fullName evidence="2">Uncharacterized protein</fullName>
    </submittedName>
</protein>
<feature type="transmembrane region" description="Helical" evidence="1">
    <location>
        <begin position="157"/>
        <end position="182"/>
    </location>
</feature>
<evidence type="ECO:0000313" key="2">
    <source>
        <dbReference type="EMBL" id="CAH0380159.1"/>
    </source>
</evidence>
<dbReference type="AlphaFoldDB" id="A0A8J2SYY9"/>
<dbReference type="PANTHER" id="PTHR33802">
    <property type="entry name" value="SI:CH211-161H7.5-RELATED"/>
    <property type="match status" value="1"/>
</dbReference>
<feature type="transmembrane region" description="Helical" evidence="1">
    <location>
        <begin position="194"/>
        <end position="214"/>
    </location>
</feature>
<dbReference type="OrthoDB" id="5586934at2759"/>
<keyword evidence="1" id="KW-0472">Membrane</keyword>
<name>A0A8J2SYY9_9STRA</name>
<keyword evidence="1" id="KW-1133">Transmembrane helix</keyword>
<gene>
    <name evidence="2" type="ORF">PECAL_6P18000</name>
</gene>
<keyword evidence="1" id="KW-0812">Transmembrane</keyword>
<feature type="transmembrane region" description="Helical" evidence="1">
    <location>
        <begin position="89"/>
        <end position="106"/>
    </location>
</feature>
<evidence type="ECO:0000256" key="1">
    <source>
        <dbReference type="SAM" id="Phobius"/>
    </source>
</evidence>
<keyword evidence="3" id="KW-1185">Reference proteome</keyword>
<accession>A0A8J2SYY9</accession>
<reference evidence="2" key="1">
    <citation type="submission" date="2021-11" db="EMBL/GenBank/DDBJ databases">
        <authorList>
            <consortium name="Genoscope - CEA"/>
            <person name="William W."/>
        </authorList>
    </citation>
    <scope>NUCLEOTIDE SEQUENCE</scope>
</reference>
<sequence>MGAAQSGPMSGQLRVAIAAGYAVLLAVNGIFGSGAFGVPTNAEVSDAYPTNVTPAGLTFAVWGPIFLLQGAGTVLMAAGKAPTLGAKVAPLWLTTWAFECAWQLVFANAPLEDGKASGTTSQKLAIFVPSFFLLAGGFASMIRAGTLIKGGTAAESLLVALPTGINAAWLAAATGIGFTLVAQNTAATLASPEAGAVLLGGVVAGACYAVPMFLGRSAALGLGYGAATCWACFGMTKGDSPQVVKDVATYGGYLVAVVSAAALMRPRPPPPADGLLSSEAPKRGGSV</sequence>